<evidence type="ECO:0000313" key="2">
    <source>
        <dbReference type="Proteomes" id="UP000257109"/>
    </source>
</evidence>
<evidence type="ECO:0000313" key="1">
    <source>
        <dbReference type="EMBL" id="RDX97422.1"/>
    </source>
</evidence>
<gene>
    <name evidence="1" type="ORF">CR513_19818</name>
</gene>
<evidence type="ECO:0008006" key="3">
    <source>
        <dbReference type="Google" id="ProtNLM"/>
    </source>
</evidence>
<sequence>WYLDILGLSTSYNARDTLTLAYEGTSQVKDSKISMLVYQYKLFKMEEHEIIDLMFGRFQTIINNLRSLDKTYDNYDHIIKIL</sequence>
<proteinExistence type="predicted"/>
<name>A0A371H3M9_MUCPR</name>
<dbReference type="PANTHER" id="PTHR34676:SF27">
    <property type="entry name" value="ASPARTYL-TRNA SYNTHETASE"/>
    <property type="match status" value="1"/>
</dbReference>
<dbReference type="AlphaFoldDB" id="A0A371H3M9"/>
<dbReference type="EMBL" id="QJKJ01003662">
    <property type="protein sequence ID" value="RDX97422.1"/>
    <property type="molecule type" value="Genomic_DNA"/>
</dbReference>
<dbReference type="OrthoDB" id="1747372at2759"/>
<dbReference type="Pfam" id="PF14223">
    <property type="entry name" value="Retrotran_gag_2"/>
    <property type="match status" value="1"/>
</dbReference>
<accession>A0A371H3M9</accession>
<feature type="non-terminal residue" evidence="1">
    <location>
        <position position="1"/>
    </location>
</feature>
<dbReference type="Proteomes" id="UP000257109">
    <property type="component" value="Unassembled WGS sequence"/>
</dbReference>
<feature type="non-terminal residue" evidence="1">
    <location>
        <position position="82"/>
    </location>
</feature>
<comment type="caution">
    <text evidence="1">The sequence shown here is derived from an EMBL/GenBank/DDBJ whole genome shotgun (WGS) entry which is preliminary data.</text>
</comment>
<reference evidence="1" key="1">
    <citation type="submission" date="2018-05" db="EMBL/GenBank/DDBJ databases">
        <title>Draft genome of Mucuna pruriens seed.</title>
        <authorList>
            <person name="Nnadi N.E."/>
            <person name="Vos R."/>
            <person name="Hasami M.H."/>
            <person name="Devisetty U.K."/>
            <person name="Aguiy J.C."/>
        </authorList>
    </citation>
    <scope>NUCLEOTIDE SEQUENCE [LARGE SCALE GENOMIC DNA]</scope>
    <source>
        <strain evidence="1">JCA_2017</strain>
    </source>
</reference>
<keyword evidence="2" id="KW-1185">Reference proteome</keyword>
<organism evidence="1 2">
    <name type="scientific">Mucuna pruriens</name>
    <name type="common">Velvet bean</name>
    <name type="synonym">Dolichos pruriens</name>
    <dbReference type="NCBI Taxonomy" id="157652"/>
    <lineage>
        <taxon>Eukaryota</taxon>
        <taxon>Viridiplantae</taxon>
        <taxon>Streptophyta</taxon>
        <taxon>Embryophyta</taxon>
        <taxon>Tracheophyta</taxon>
        <taxon>Spermatophyta</taxon>
        <taxon>Magnoliopsida</taxon>
        <taxon>eudicotyledons</taxon>
        <taxon>Gunneridae</taxon>
        <taxon>Pentapetalae</taxon>
        <taxon>rosids</taxon>
        <taxon>fabids</taxon>
        <taxon>Fabales</taxon>
        <taxon>Fabaceae</taxon>
        <taxon>Papilionoideae</taxon>
        <taxon>50 kb inversion clade</taxon>
        <taxon>NPAAA clade</taxon>
        <taxon>indigoferoid/millettioid clade</taxon>
        <taxon>Phaseoleae</taxon>
        <taxon>Mucuna</taxon>
    </lineage>
</organism>
<dbReference type="PANTHER" id="PTHR34676">
    <property type="entry name" value="DUF4219 DOMAIN-CONTAINING PROTEIN-RELATED"/>
    <property type="match status" value="1"/>
</dbReference>
<protein>
    <recommendedName>
        <fullName evidence="3">Copia protein</fullName>
    </recommendedName>
</protein>